<reference evidence="1 2" key="1">
    <citation type="submission" date="2014-04" db="EMBL/GenBank/DDBJ databases">
        <authorList>
            <person name="Bishop-Lilly K.A."/>
            <person name="Broomall S.M."/>
            <person name="Chain P.S."/>
            <person name="Chertkov O."/>
            <person name="Coyne S.R."/>
            <person name="Daligault H.E."/>
            <person name="Davenport K.W."/>
            <person name="Erkkila T."/>
            <person name="Frey K.G."/>
            <person name="Gibbons H.S."/>
            <person name="Gu W."/>
            <person name="Jaissle J."/>
            <person name="Johnson S.L."/>
            <person name="Koroleva G.I."/>
            <person name="Ladner J.T."/>
            <person name="Lo C.-C."/>
            <person name="Minogue T.D."/>
            <person name="Munk C."/>
            <person name="Palacios G.F."/>
            <person name="Redden C.L."/>
            <person name="Rosenzweig C.N."/>
            <person name="Scholz M.B."/>
            <person name="Teshima H."/>
            <person name="Xu Y."/>
        </authorList>
    </citation>
    <scope>NUCLEOTIDE SEQUENCE [LARGE SCALE GENOMIC DNA]</scope>
    <source>
        <strain evidence="2">gladioli</strain>
    </source>
</reference>
<evidence type="ECO:0000313" key="1">
    <source>
        <dbReference type="EMBL" id="KGC11665.1"/>
    </source>
</evidence>
<dbReference type="EMBL" id="JPGG01000017">
    <property type="protein sequence ID" value="KGC11665.1"/>
    <property type="molecule type" value="Genomic_DNA"/>
</dbReference>
<comment type="caution">
    <text evidence="1">The sequence shown here is derived from an EMBL/GenBank/DDBJ whole genome shotgun (WGS) entry which is preliminary data.</text>
</comment>
<name>A0AAW3EV93_BURGA</name>
<gene>
    <name evidence="1" type="ORF">DM48_7461</name>
</gene>
<organism evidence="1 2">
    <name type="scientific">Burkholderia gladioli</name>
    <name type="common">Pseudomonas marginata</name>
    <name type="synonym">Phytomonas marginata</name>
    <dbReference type="NCBI Taxonomy" id="28095"/>
    <lineage>
        <taxon>Bacteria</taxon>
        <taxon>Pseudomonadati</taxon>
        <taxon>Pseudomonadota</taxon>
        <taxon>Betaproteobacteria</taxon>
        <taxon>Burkholderiales</taxon>
        <taxon>Burkholderiaceae</taxon>
        <taxon>Burkholderia</taxon>
    </lineage>
</organism>
<protein>
    <submittedName>
        <fullName evidence="1">Uncharacterized protein</fullName>
    </submittedName>
</protein>
<dbReference type="RefSeq" id="WP_127841047.1">
    <property type="nucleotide sequence ID" value="NZ_CADEVY010000004.1"/>
</dbReference>
<accession>A0AAW3EV93</accession>
<dbReference type="Proteomes" id="UP000029590">
    <property type="component" value="Unassembled WGS sequence"/>
</dbReference>
<evidence type="ECO:0000313" key="2">
    <source>
        <dbReference type="Proteomes" id="UP000029590"/>
    </source>
</evidence>
<dbReference type="AlphaFoldDB" id="A0AAW3EV93"/>
<sequence length="189" mass="21505">MSKTLCRNVNGRDMDHQARSWQTEITDAYEQELLGVYRGEVLGHRFFLEMAGHYRRDTYARRAFALLAVVEHETGLLLRGLLVRHRIECPLPIESSASGVAAAQAMTGLPWPLLMEAMAERICPAIVRFEALLGTAPAEDHELIELLVEHERALEAFVRCGRSRRNDALKASVRYLRRLKPTNSQRLLI</sequence>
<proteinExistence type="predicted"/>